<dbReference type="AlphaFoldDB" id="A0A0B2VWX0"/>
<dbReference type="InterPro" id="IPR003591">
    <property type="entry name" value="Leu-rich_rpt_typical-subtyp"/>
</dbReference>
<dbReference type="PANTHER" id="PTHR24366:SF96">
    <property type="entry name" value="LEUCINE RICH REPEAT CONTAINING 53"/>
    <property type="match status" value="1"/>
</dbReference>
<evidence type="ECO:0000256" key="3">
    <source>
        <dbReference type="ARBA" id="ARBA00022737"/>
    </source>
</evidence>
<dbReference type="STRING" id="6265.A0A0B2VWX0"/>
<dbReference type="SUPFAM" id="SSF52058">
    <property type="entry name" value="L domain-like"/>
    <property type="match status" value="1"/>
</dbReference>
<dbReference type="OMA" id="ECDSITP"/>
<keyword evidence="4" id="KW-1015">Disulfide bond</keyword>
<evidence type="ECO:0000256" key="4">
    <source>
        <dbReference type="ARBA" id="ARBA00023157"/>
    </source>
</evidence>
<comment type="caution">
    <text evidence="7">The sequence shown here is derived from an EMBL/GenBank/DDBJ whole genome shotgun (WGS) entry which is preliminary data.</text>
</comment>
<reference evidence="7 8" key="1">
    <citation type="submission" date="2014-11" db="EMBL/GenBank/DDBJ databases">
        <title>Genetic blueprint of the zoonotic pathogen Toxocara canis.</title>
        <authorList>
            <person name="Zhu X.-Q."/>
            <person name="Korhonen P.K."/>
            <person name="Cai H."/>
            <person name="Young N.D."/>
            <person name="Nejsum P."/>
            <person name="von Samson-Himmelstjerna G."/>
            <person name="Boag P.R."/>
            <person name="Tan P."/>
            <person name="Li Q."/>
            <person name="Min J."/>
            <person name="Yang Y."/>
            <person name="Wang X."/>
            <person name="Fang X."/>
            <person name="Hall R.S."/>
            <person name="Hofmann A."/>
            <person name="Sternberg P.W."/>
            <person name="Jex A.R."/>
            <person name="Gasser R.B."/>
        </authorList>
    </citation>
    <scope>NUCLEOTIDE SEQUENCE [LARGE SCALE GENOMIC DNA]</scope>
    <source>
        <strain evidence="7">PN_DK_2014</strain>
    </source>
</reference>
<dbReference type="InterPro" id="IPR032675">
    <property type="entry name" value="LRR_dom_sf"/>
</dbReference>
<dbReference type="Gene3D" id="2.60.40.10">
    <property type="entry name" value="Immunoglobulins"/>
    <property type="match status" value="1"/>
</dbReference>
<accession>A0A0B2VWX0</accession>
<dbReference type="InterPro" id="IPR036179">
    <property type="entry name" value="Ig-like_dom_sf"/>
</dbReference>
<dbReference type="InterPro" id="IPR007110">
    <property type="entry name" value="Ig-like_dom"/>
</dbReference>
<dbReference type="PROSITE" id="PS50835">
    <property type="entry name" value="IG_LIKE"/>
    <property type="match status" value="1"/>
</dbReference>
<proteinExistence type="predicted"/>
<keyword evidence="8" id="KW-1185">Reference proteome</keyword>
<keyword evidence="1" id="KW-0433">Leucine-rich repeat</keyword>
<dbReference type="InterPro" id="IPR001611">
    <property type="entry name" value="Leu-rich_rpt"/>
</dbReference>
<evidence type="ECO:0000256" key="5">
    <source>
        <dbReference type="SAM" id="Phobius"/>
    </source>
</evidence>
<gene>
    <name evidence="7" type="primary">LRRN1</name>
    <name evidence="7" type="ORF">Tcan_05576</name>
</gene>
<dbReference type="InterPro" id="IPR013783">
    <property type="entry name" value="Ig-like_fold"/>
</dbReference>
<dbReference type="SUPFAM" id="SSF48726">
    <property type="entry name" value="Immunoglobulin"/>
    <property type="match status" value="1"/>
</dbReference>
<keyword evidence="5" id="KW-0472">Membrane</keyword>
<evidence type="ECO:0000313" key="8">
    <source>
        <dbReference type="Proteomes" id="UP000031036"/>
    </source>
</evidence>
<dbReference type="Gene3D" id="3.80.10.10">
    <property type="entry name" value="Ribonuclease Inhibitor"/>
    <property type="match status" value="1"/>
</dbReference>
<keyword evidence="5" id="KW-0812">Transmembrane</keyword>
<keyword evidence="2" id="KW-0732">Signal</keyword>
<dbReference type="SMART" id="SM00409">
    <property type="entry name" value="IG"/>
    <property type="match status" value="1"/>
</dbReference>
<dbReference type="EMBL" id="JPKZ01000641">
    <property type="protein sequence ID" value="KHN86158.1"/>
    <property type="molecule type" value="Genomic_DNA"/>
</dbReference>
<dbReference type="PROSITE" id="PS51450">
    <property type="entry name" value="LRR"/>
    <property type="match status" value="1"/>
</dbReference>
<dbReference type="Proteomes" id="UP000031036">
    <property type="component" value="Unassembled WGS sequence"/>
</dbReference>
<feature type="transmembrane region" description="Helical" evidence="5">
    <location>
        <begin position="512"/>
        <end position="533"/>
    </location>
</feature>
<keyword evidence="5" id="KW-1133">Transmembrane helix</keyword>
<evidence type="ECO:0000256" key="1">
    <source>
        <dbReference type="ARBA" id="ARBA00022614"/>
    </source>
</evidence>
<organism evidence="7 8">
    <name type="scientific">Toxocara canis</name>
    <name type="common">Canine roundworm</name>
    <dbReference type="NCBI Taxonomy" id="6265"/>
    <lineage>
        <taxon>Eukaryota</taxon>
        <taxon>Metazoa</taxon>
        <taxon>Ecdysozoa</taxon>
        <taxon>Nematoda</taxon>
        <taxon>Chromadorea</taxon>
        <taxon>Rhabditida</taxon>
        <taxon>Spirurina</taxon>
        <taxon>Ascaridomorpha</taxon>
        <taxon>Ascaridoidea</taxon>
        <taxon>Toxocaridae</taxon>
        <taxon>Toxocara</taxon>
    </lineage>
</organism>
<evidence type="ECO:0000313" key="7">
    <source>
        <dbReference type="EMBL" id="KHN86158.1"/>
    </source>
</evidence>
<dbReference type="SMART" id="SM00369">
    <property type="entry name" value="LRR_TYP"/>
    <property type="match status" value="4"/>
</dbReference>
<name>A0A0B2VWX0_TOXCA</name>
<dbReference type="Pfam" id="PF13855">
    <property type="entry name" value="LRR_8"/>
    <property type="match status" value="2"/>
</dbReference>
<dbReference type="PANTHER" id="PTHR24366">
    <property type="entry name" value="IG(IMMUNOGLOBULIN) AND LRR(LEUCINE RICH REPEAT) DOMAINS"/>
    <property type="match status" value="1"/>
</dbReference>
<dbReference type="InterPro" id="IPR003599">
    <property type="entry name" value="Ig_sub"/>
</dbReference>
<evidence type="ECO:0000256" key="2">
    <source>
        <dbReference type="ARBA" id="ARBA00022729"/>
    </source>
</evidence>
<evidence type="ECO:0000259" key="6">
    <source>
        <dbReference type="PROSITE" id="PS50835"/>
    </source>
</evidence>
<keyword evidence="3" id="KW-0677">Repeat</keyword>
<feature type="domain" description="Ig-like" evidence="6">
    <location>
        <begin position="277"/>
        <end position="403"/>
    </location>
</feature>
<protein>
    <submittedName>
        <fullName evidence="7">Leucine-rich repeat neuronal protein 1</fullName>
    </submittedName>
</protein>
<dbReference type="OrthoDB" id="676979at2759"/>
<sequence>MNFPNNFRYLDLSGNALTSFNTPRQSTFPSVTTLILRANKFQAINEHMLRFTTGLEFLDISYNRLIGVQSSNFFAAQKLKAINFSHNMIRRFDYDSFSPLYQLEMLDLSFNDLKSIPGGDLRQFIGLRVLRLDGNHFDKIVEGDFVLPALRELSISNCFSLRLVESNAFSSLPSLHSVDLSGSSNLVFISPHAFAKNTVLHSVNISKTRLETVPKALFASADNVTLGSNPLQCGCIKAAVDLYSTHIVDVNDASCSTLSGFAKRLSDLSSTSENCRPEPILPFGDTLTASIGEFFSIYCTSREATDIVSWRFPNGTEFSTDPSVVVTFTKFLDVNEFLNVPIHVASTGSHGYQFNPQMFSYRPRISITSEQLRFDALFAEDSGEYRCSVRRGSHISHRAIRLNVIKPSISLYALEVGSHYATLAWNDSLKIKATDRIHLLLHVKDATGLASRTIQLSLHNPWFSYNVMRLKPNQNYTFCLCYAMHEQGEERALFETCTDIITLQNLSFFHSLSLPTVLILITVGVSLCVLFCFRNIYLRFHIWQQQKYRSRMNQSISGQSFFSSSSSNGREPSLSVTYENQLQISLSQTASLCYSGPESTSARRDTVSSDRLLTEDMAL</sequence>